<evidence type="ECO:0000256" key="4">
    <source>
        <dbReference type="ARBA" id="ARBA00023163"/>
    </source>
</evidence>
<feature type="domain" description="Xylanolytic transcriptional activator regulatory" evidence="6">
    <location>
        <begin position="61"/>
        <end position="214"/>
    </location>
</feature>
<dbReference type="GO" id="GO:0008270">
    <property type="term" value="F:zinc ion binding"/>
    <property type="evidence" value="ECO:0007669"/>
    <property type="project" value="InterPro"/>
</dbReference>
<organism evidence="7 8">
    <name type="scientific">Cryoendolithus antarcticus</name>
    <dbReference type="NCBI Taxonomy" id="1507870"/>
    <lineage>
        <taxon>Eukaryota</taxon>
        <taxon>Fungi</taxon>
        <taxon>Dikarya</taxon>
        <taxon>Ascomycota</taxon>
        <taxon>Pezizomycotina</taxon>
        <taxon>Dothideomycetes</taxon>
        <taxon>Dothideomycetidae</taxon>
        <taxon>Cladosporiales</taxon>
        <taxon>Cladosporiaceae</taxon>
        <taxon>Cryoendolithus</taxon>
    </lineage>
</organism>
<keyword evidence="5" id="KW-0539">Nucleus</keyword>
<evidence type="ECO:0000256" key="3">
    <source>
        <dbReference type="ARBA" id="ARBA00023015"/>
    </source>
</evidence>
<name>A0A1V8SJQ0_9PEZI</name>
<dbReference type="InParanoid" id="A0A1V8SJQ0"/>
<keyword evidence="3" id="KW-0805">Transcription regulation</keyword>
<dbReference type="GO" id="GO:0005634">
    <property type="term" value="C:nucleus"/>
    <property type="evidence" value="ECO:0007669"/>
    <property type="project" value="UniProtKB-SubCell"/>
</dbReference>
<keyword evidence="8" id="KW-1185">Reference proteome</keyword>
<proteinExistence type="predicted"/>
<evidence type="ECO:0000256" key="2">
    <source>
        <dbReference type="ARBA" id="ARBA00022723"/>
    </source>
</evidence>
<dbReference type="GO" id="GO:0006351">
    <property type="term" value="P:DNA-templated transcription"/>
    <property type="evidence" value="ECO:0007669"/>
    <property type="project" value="InterPro"/>
</dbReference>
<dbReference type="InterPro" id="IPR007219">
    <property type="entry name" value="XnlR_reg_dom"/>
</dbReference>
<evidence type="ECO:0000256" key="1">
    <source>
        <dbReference type="ARBA" id="ARBA00004123"/>
    </source>
</evidence>
<keyword evidence="2" id="KW-0479">Metal-binding</keyword>
<dbReference type="STRING" id="1507870.A0A1V8SJQ0"/>
<dbReference type="Proteomes" id="UP000192596">
    <property type="component" value="Unassembled WGS sequence"/>
</dbReference>
<comment type="subcellular location">
    <subcellularLocation>
        <location evidence="1">Nucleus</location>
    </subcellularLocation>
</comment>
<evidence type="ECO:0000256" key="5">
    <source>
        <dbReference type="ARBA" id="ARBA00023242"/>
    </source>
</evidence>
<accession>A0A1V8SJQ0</accession>
<dbReference type="EMBL" id="NAJO01000040">
    <property type="protein sequence ID" value="OQN99386.1"/>
    <property type="molecule type" value="Genomic_DNA"/>
</dbReference>
<dbReference type="PANTHER" id="PTHR47338">
    <property type="entry name" value="ZN(II)2CYS6 TRANSCRIPTION FACTOR (EUROFUNG)-RELATED"/>
    <property type="match status" value="1"/>
</dbReference>
<dbReference type="GO" id="GO:0000981">
    <property type="term" value="F:DNA-binding transcription factor activity, RNA polymerase II-specific"/>
    <property type="evidence" value="ECO:0007669"/>
    <property type="project" value="InterPro"/>
</dbReference>
<dbReference type="Pfam" id="PF04082">
    <property type="entry name" value="Fungal_trans"/>
    <property type="match status" value="1"/>
</dbReference>
<dbReference type="OrthoDB" id="3862662at2759"/>
<sequence length="242" mass="26661">MLNFCEESNPAEPLAEVRGDGVSQLLPFTYTFSDATEFEYKVGLEADRTLGTYAGTREVVERFFTGTNLRLPIIARDLFEPDLAEAAQSSRIDTDLSALCIAMKLTQQRPSPEGDVRTSLYISAMQVIGLLEAGDIRSLRVLQTRLLIATYELGHGLSTAAAVSVAACAKVARAMGMRKVNSNTQSSMGNAVLTEERRRVWWAMFNLDRYLGLIQADSLHTMADPMAGDQLPYDDTLWVIGI</sequence>
<gene>
    <name evidence="7" type="ORF">B0A48_14363</name>
</gene>
<dbReference type="PANTHER" id="PTHR47338:SF20">
    <property type="entry name" value="ZN(II)2CYS6 TRANSCRIPTION FACTOR (EUROFUNG)"/>
    <property type="match status" value="1"/>
</dbReference>
<comment type="caution">
    <text evidence="7">The sequence shown here is derived from an EMBL/GenBank/DDBJ whole genome shotgun (WGS) entry which is preliminary data.</text>
</comment>
<dbReference type="CDD" id="cd12148">
    <property type="entry name" value="fungal_TF_MHR"/>
    <property type="match status" value="1"/>
</dbReference>
<keyword evidence="4" id="KW-0804">Transcription</keyword>
<evidence type="ECO:0000259" key="6">
    <source>
        <dbReference type="Pfam" id="PF04082"/>
    </source>
</evidence>
<reference evidence="8" key="1">
    <citation type="submission" date="2017-03" db="EMBL/GenBank/DDBJ databases">
        <title>Genomes of endolithic fungi from Antarctica.</title>
        <authorList>
            <person name="Coleine C."/>
            <person name="Masonjones S."/>
            <person name="Stajich J.E."/>
        </authorList>
    </citation>
    <scope>NUCLEOTIDE SEQUENCE [LARGE SCALE GENOMIC DNA]</scope>
    <source>
        <strain evidence="8">CCFEE 5527</strain>
    </source>
</reference>
<evidence type="ECO:0000313" key="8">
    <source>
        <dbReference type="Proteomes" id="UP000192596"/>
    </source>
</evidence>
<evidence type="ECO:0000313" key="7">
    <source>
        <dbReference type="EMBL" id="OQN99386.1"/>
    </source>
</evidence>
<protein>
    <recommendedName>
        <fullName evidence="6">Xylanolytic transcriptional activator regulatory domain-containing protein</fullName>
    </recommendedName>
</protein>
<dbReference type="InterPro" id="IPR050815">
    <property type="entry name" value="TF_fung"/>
</dbReference>
<dbReference type="GO" id="GO:0003677">
    <property type="term" value="F:DNA binding"/>
    <property type="evidence" value="ECO:0007669"/>
    <property type="project" value="InterPro"/>
</dbReference>
<dbReference type="AlphaFoldDB" id="A0A1V8SJQ0"/>